<protein>
    <submittedName>
        <fullName evidence="3">Uncharacterized protein</fullName>
    </submittedName>
</protein>
<feature type="transmembrane region" description="Helical" evidence="2">
    <location>
        <begin position="29"/>
        <end position="50"/>
    </location>
</feature>
<accession>A0AA97AMR8</accession>
<name>A0AA97AMR8_9CYAN</name>
<keyword evidence="2" id="KW-0812">Transmembrane</keyword>
<dbReference type="AlphaFoldDB" id="A0AA97AMR8"/>
<evidence type="ECO:0000313" key="3">
    <source>
        <dbReference type="EMBL" id="WNZ25997.1"/>
    </source>
</evidence>
<keyword evidence="1" id="KW-0175">Coiled coil</keyword>
<feature type="coiled-coil region" evidence="1">
    <location>
        <begin position="142"/>
        <end position="179"/>
    </location>
</feature>
<dbReference type="EMBL" id="CP053586">
    <property type="protein sequence ID" value="WNZ25997.1"/>
    <property type="molecule type" value="Genomic_DNA"/>
</dbReference>
<keyword evidence="2" id="KW-0472">Membrane</keyword>
<gene>
    <name evidence="3" type="ORF">HJG54_26315</name>
</gene>
<reference evidence="3" key="1">
    <citation type="submission" date="2020-05" db="EMBL/GenBank/DDBJ databases">
        <authorList>
            <person name="Zhu T."/>
            <person name="Keshari N."/>
            <person name="Lu X."/>
        </authorList>
    </citation>
    <scope>NUCLEOTIDE SEQUENCE</scope>
    <source>
        <strain evidence="3">NK1-12</strain>
    </source>
</reference>
<evidence type="ECO:0000256" key="1">
    <source>
        <dbReference type="SAM" id="Coils"/>
    </source>
</evidence>
<organism evidence="3">
    <name type="scientific">Leptolyngbya sp. NK1-12</name>
    <dbReference type="NCBI Taxonomy" id="2547451"/>
    <lineage>
        <taxon>Bacteria</taxon>
        <taxon>Bacillati</taxon>
        <taxon>Cyanobacteriota</taxon>
        <taxon>Cyanophyceae</taxon>
        <taxon>Leptolyngbyales</taxon>
        <taxon>Leptolyngbyaceae</taxon>
        <taxon>Leptolyngbya group</taxon>
        <taxon>Leptolyngbya</taxon>
    </lineage>
</organism>
<evidence type="ECO:0000256" key="2">
    <source>
        <dbReference type="SAM" id="Phobius"/>
    </source>
</evidence>
<keyword evidence="2" id="KW-1133">Transmembrane helix</keyword>
<proteinExistence type="predicted"/>
<sequence length="387" mass="43340">MARESVLEAEVLHSRPTLSVKLRRTWNRLVWTAILLGIPVGALAVVNLPYAPIRDPIAEEAPLLLLPSYISMDRNFRQASAALEAASQLIDQATAPSDLDQGEEKLKQAKASLDRLPTWVWSELPDTPYLSWYDWRLNPLGLNRARAEVGRLEAKLFQEKNAQTALAQAEQTLGAAMQQHQEAATSPEKQAALRVWQDALDQLQQIPDMTLAGRSAQQKLEAAQREFEAKGGLQTHESISLIEAAKDFAWQAANASQKPPHSVDHWQKVINLWKLAISRLEQVSRRDLAGYREAQKLLATYTMNLEIIKVRQQEEADATLAMQQAKAQIADLIKATSPDLQQFDRSYVVGQLQHIVNQLESVEPGTTAYQEAQQLLKSARAKLKQLQ</sequence>
<dbReference type="RefSeq" id="WP_316432188.1">
    <property type="nucleotide sequence ID" value="NZ_CP053586.1"/>
</dbReference>